<dbReference type="InterPro" id="IPR032466">
    <property type="entry name" value="Metal_Hydrolase"/>
</dbReference>
<dbReference type="Gene3D" id="3.20.20.140">
    <property type="entry name" value="Metal-dependent hydrolases"/>
    <property type="match status" value="1"/>
</dbReference>
<sequence length="287" mass="31094">MQIIDTHLHLMYPDTLRYAWAASVPELQGAATVEMFETLARPLGIERALMMEVDVDEPDIEAEIDVVGALVARTDTCVEGMIAACRPERPGTAFAAFVERLAARPHVKGVRRVLHTSPDTLSASQTFSDNLNRLAAQGLSFDLCVLARQLRGVAVPLAQRCPDLSIVLDHCGVPDIAGGALDAWRADLRAIAALPNVSCKISGIVAYAGAGWTVETLRPYFEHVIACFGWERVVWGSDWPVCRLGGDLARWVDATHALLHGCSADEQAALLNRNAQRLYRLGSASGV</sequence>
<dbReference type="RefSeq" id="WP_121087552.1">
    <property type="nucleotide sequence ID" value="NZ_RBZU01000005.1"/>
</dbReference>
<name>A0A494XW82_9BURK</name>
<dbReference type="PANTHER" id="PTHR43569:SF2">
    <property type="entry name" value="AMIDOHYDROLASE-RELATED DOMAIN-CONTAINING PROTEIN"/>
    <property type="match status" value="1"/>
</dbReference>
<keyword evidence="3" id="KW-0378">Hydrolase</keyword>
<evidence type="ECO:0000256" key="1">
    <source>
        <dbReference type="ARBA" id="ARBA00038310"/>
    </source>
</evidence>
<dbReference type="EMBL" id="RBZU01000005">
    <property type="protein sequence ID" value="RKP54861.1"/>
    <property type="molecule type" value="Genomic_DNA"/>
</dbReference>
<dbReference type="GO" id="GO:0016787">
    <property type="term" value="F:hydrolase activity"/>
    <property type="evidence" value="ECO:0007669"/>
    <property type="project" value="UniProtKB-KW"/>
</dbReference>
<feature type="domain" description="Amidohydrolase-related" evidence="2">
    <location>
        <begin position="4"/>
        <end position="281"/>
    </location>
</feature>
<dbReference type="OrthoDB" id="9787654at2"/>
<reference evidence="3 4" key="1">
    <citation type="submission" date="2018-10" db="EMBL/GenBank/DDBJ databases">
        <title>Robbsia sp. DHC34, isolated from soil.</title>
        <authorList>
            <person name="Gao Z.-H."/>
            <person name="Qiu L.-H."/>
        </authorList>
    </citation>
    <scope>NUCLEOTIDE SEQUENCE [LARGE SCALE GENOMIC DNA]</scope>
    <source>
        <strain evidence="3 4">DHC34</strain>
    </source>
</reference>
<dbReference type="Proteomes" id="UP000270342">
    <property type="component" value="Unassembled WGS sequence"/>
</dbReference>
<dbReference type="PANTHER" id="PTHR43569">
    <property type="entry name" value="AMIDOHYDROLASE"/>
    <property type="match status" value="1"/>
</dbReference>
<accession>A0A494XW82</accession>
<comment type="similarity">
    <text evidence="1">Belongs to the metallo-dependent hydrolases superfamily.</text>
</comment>
<evidence type="ECO:0000313" key="3">
    <source>
        <dbReference type="EMBL" id="RKP54861.1"/>
    </source>
</evidence>
<proteinExistence type="inferred from homology"/>
<protein>
    <submittedName>
        <fullName evidence="3">Amidohydrolase</fullName>
    </submittedName>
</protein>
<organism evidence="3 4">
    <name type="scientific">Pararobbsia silviterrae</name>
    <dbReference type="NCBI Taxonomy" id="1792498"/>
    <lineage>
        <taxon>Bacteria</taxon>
        <taxon>Pseudomonadati</taxon>
        <taxon>Pseudomonadota</taxon>
        <taxon>Betaproteobacteria</taxon>
        <taxon>Burkholderiales</taxon>
        <taxon>Burkholderiaceae</taxon>
        <taxon>Pararobbsia</taxon>
    </lineage>
</organism>
<keyword evidence="4" id="KW-1185">Reference proteome</keyword>
<dbReference type="Pfam" id="PF04909">
    <property type="entry name" value="Amidohydro_2"/>
    <property type="match status" value="1"/>
</dbReference>
<dbReference type="AlphaFoldDB" id="A0A494XW82"/>
<dbReference type="InterPro" id="IPR052350">
    <property type="entry name" value="Metallo-dep_Lactonases"/>
</dbReference>
<evidence type="ECO:0000313" key="4">
    <source>
        <dbReference type="Proteomes" id="UP000270342"/>
    </source>
</evidence>
<dbReference type="SUPFAM" id="SSF51556">
    <property type="entry name" value="Metallo-dependent hydrolases"/>
    <property type="match status" value="1"/>
</dbReference>
<gene>
    <name evidence="3" type="ORF">D7S86_12780</name>
</gene>
<evidence type="ECO:0000259" key="2">
    <source>
        <dbReference type="Pfam" id="PF04909"/>
    </source>
</evidence>
<comment type="caution">
    <text evidence="3">The sequence shown here is derived from an EMBL/GenBank/DDBJ whole genome shotgun (WGS) entry which is preliminary data.</text>
</comment>
<dbReference type="InterPro" id="IPR006680">
    <property type="entry name" value="Amidohydro-rel"/>
</dbReference>